<dbReference type="Pfam" id="PF13847">
    <property type="entry name" value="Methyltransf_31"/>
    <property type="match status" value="1"/>
</dbReference>
<organism evidence="10 11">
    <name type="scientific">Aerophobetes bacterium</name>
    <dbReference type="NCBI Taxonomy" id="2030807"/>
    <lineage>
        <taxon>Bacteria</taxon>
        <taxon>Candidatus Aerophobota</taxon>
    </lineage>
</organism>
<name>A0A523RPQ8_UNCAE</name>
<evidence type="ECO:0000256" key="4">
    <source>
        <dbReference type="ARBA" id="ARBA00034521"/>
    </source>
</evidence>
<dbReference type="EMBL" id="SOKJ01000404">
    <property type="protein sequence ID" value="TET07757.1"/>
    <property type="molecule type" value="Genomic_DNA"/>
</dbReference>
<evidence type="ECO:0000256" key="2">
    <source>
        <dbReference type="ARBA" id="ARBA00022691"/>
    </source>
</evidence>
<comment type="similarity">
    <text evidence="3">Belongs to the methyltransferase superfamily. Arsenite methyltransferase family.</text>
</comment>
<feature type="domain" description="Methyltransferase" evidence="9">
    <location>
        <begin position="72"/>
        <end position="217"/>
    </location>
</feature>
<dbReference type="Proteomes" id="UP000316360">
    <property type="component" value="Unassembled WGS sequence"/>
</dbReference>
<comment type="catalytic activity">
    <reaction evidence="6">
        <text>arsenic triglutathione + [thioredoxin]-dithiol + S-adenosyl-L-methionine + 2 H2O = methylarsonous acid + [thioredoxin]-disulfide + 3 glutathione + S-adenosyl-L-homocysteine + H(+)</text>
        <dbReference type="Rhea" id="RHEA:69460"/>
        <dbReference type="Rhea" id="RHEA-COMP:10698"/>
        <dbReference type="Rhea" id="RHEA-COMP:10700"/>
        <dbReference type="ChEBI" id="CHEBI:15377"/>
        <dbReference type="ChEBI" id="CHEBI:15378"/>
        <dbReference type="ChEBI" id="CHEBI:17826"/>
        <dbReference type="ChEBI" id="CHEBI:29950"/>
        <dbReference type="ChEBI" id="CHEBI:50058"/>
        <dbReference type="ChEBI" id="CHEBI:57856"/>
        <dbReference type="ChEBI" id="CHEBI:57925"/>
        <dbReference type="ChEBI" id="CHEBI:59789"/>
        <dbReference type="ChEBI" id="CHEBI:183640"/>
        <dbReference type="EC" id="2.1.1.137"/>
    </reaction>
</comment>
<evidence type="ECO:0000256" key="3">
    <source>
        <dbReference type="ARBA" id="ARBA00034487"/>
    </source>
</evidence>
<sequence length="268" mass="28946">MDKKKVREIVREAYGKIAQGSGSCGCSCSSCGIDAKQFARSIGYTEEELESIPQEANLALGCGNPTALASLKEGEVVLDLGSGAGFDCFLAAARVGKKGRVIGVDMTPEMVEKARDNAKKNRIENVEFRLGEIENLPLADNSVDVVISNCVINLSADKLRVLQEMYRVLKPGGRIAISDIALIKELPEKIRENIEAYVGCVGGAILIDEYKKIMEASGLKSVKITIKDISSCIDPNTKDPIGRAILDSLGENESLEEYVASVYVRGRK</sequence>
<comment type="catalytic activity">
    <reaction evidence="8">
        <text>arsenic triglutathione + 3 [thioredoxin]-dithiol + 3 S-adenosyl-L-methionine = trimethylarsine + 3 [thioredoxin]-disulfide + 3 glutathione + 3 S-adenosyl-L-homocysteine + 3 H(+)</text>
        <dbReference type="Rhea" id="RHEA:69432"/>
        <dbReference type="Rhea" id="RHEA-COMP:10698"/>
        <dbReference type="Rhea" id="RHEA-COMP:10700"/>
        <dbReference type="ChEBI" id="CHEBI:15378"/>
        <dbReference type="ChEBI" id="CHEBI:27130"/>
        <dbReference type="ChEBI" id="CHEBI:29950"/>
        <dbReference type="ChEBI" id="CHEBI:50058"/>
        <dbReference type="ChEBI" id="CHEBI:57856"/>
        <dbReference type="ChEBI" id="CHEBI:57925"/>
        <dbReference type="ChEBI" id="CHEBI:59789"/>
        <dbReference type="ChEBI" id="CHEBI:183640"/>
        <dbReference type="EC" id="2.1.1.137"/>
    </reaction>
</comment>
<keyword evidence="2" id="KW-0949">S-adenosyl-L-methionine</keyword>
<dbReference type="PANTHER" id="PTHR43675">
    <property type="entry name" value="ARSENITE METHYLTRANSFERASE"/>
    <property type="match status" value="1"/>
</dbReference>
<keyword evidence="10" id="KW-0489">Methyltransferase</keyword>
<gene>
    <name evidence="10" type="primary">arsM</name>
    <name evidence="10" type="ORF">E3J84_07035</name>
</gene>
<dbReference type="InterPro" id="IPR026669">
    <property type="entry name" value="Arsenite_MeTrfase-like"/>
</dbReference>
<comment type="catalytic activity">
    <reaction evidence="7">
        <text>arsenic triglutathione + 2 [thioredoxin]-dithiol + 2 S-adenosyl-L-methionine + H2O = dimethylarsinous acid + 2 [thioredoxin]-disulfide + 3 glutathione + 2 S-adenosyl-L-homocysteine + 2 H(+)</text>
        <dbReference type="Rhea" id="RHEA:69464"/>
        <dbReference type="Rhea" id="RHEA-COMP:10698"/>
        <dbReference type="Rhea" id="RHEA-COMP:10700"/>
        <dbReference type="ChEBI" id="CHEBI:15377"/>
        <dbReference type="ChEBI" id="CHEBI:15378"/>
        <dbReference type="ChEBI" id="CHEBI:23808"/>
        <dbReference type="ChEBI" id="CHEBI:29950"/>
        <dbReference type="ChEBI" id="CHEBI:50058"/>
        <dbReference type="ChEBI" id="CHEBI:57856"/>
        <dbReference type="ChEBI" id="CHEBI:57925"/>
        <dbReference type="ChEBI" id="CHEBI:59789"/>
        <dbReference type="ChEBI" id="CHEBI:183640"/>
        <dbReference type="EC" id="2.1.1.137"/>
    </reaction>
</comment>
<dbReference type="GO" id="GO:0030791">
    <property type="term" value="F:arsenite methyltransferase activity"/>
    <property type="evidence" value="ECO:0007669"/>
    <property type="project" value="UniProtKB-EC"/>
</dbReference>
<dbReference type="Gene3D" id="3.40.50.150">
    <property type="entry name" value="Vaccinia Virus protein VP39"/>
    <property type="match status" value="1"/>
</dbReference>
<reference evidence="10 11" key="1">
    <citation type="submission" date="2019-03" db="EMBL/GenBank/DDBJ databases">
        <title>Metabolic potential of uncultured bacteria and archaea associated with petroleum seepage in deep-sea sediments.</title>
        <authorList>
            <person name="Dong X."/>
            <person name="Hubert C."/>
        </authorList>
    </citation>
    <scope>NUCLEOTIDE SEQUENCE [LARGE SCALE GENOMIC DNA]</scope>
    <source>
        <strain evidence="10">E44_bin7</strain>
    </source>
</reference>
<evidence type="ECO:0000256" key="7">
    <source>
        <dbReference type="ARBA" id="ARBA00047943"/>
    </source>
</evidence>
<evidence type="ECO:0000256" key="6">
    <source>
        <dbReference type="ARBA" id="ARBA00047941"/>
    </source>
</evidence>
<dbReference type="NCBIfam" id="NF008823">
    <property type="entry name" value="PRK11873.1"/>
    <property type="match status" value="1"/>
</dbReference>
<evidence type="ECO:0000313" key="10">
    <source>
        <dbReference type="EMBL" id="TET07757.1"/>
    </source>
</evidence>
<accession>A0A523RPQ8</accession>
<dbReference type="CDD" id="cd02440">
    <property type="entry name" value="AdoMet_MTases"/>
    <property type="match status" value="1"/>
</dbReference>
<evidence type="ECO:0000259" key="9">
    <source>
        <dbReference type="Pfam" id="PF13847"/>
    </source>
</evidence>
<proteinExistence type="inferred from homology"/>
<dbReference type="SUPFAM" id="SSF53335">
    <property type="entry name" value="S-adenosyl-L-methionine-dependent methyltransferases"/>
    <property type="match status" value="1"/>
</dbReference>
<evidence type="ECO:0000313" key="11">
    <source>
        <dbReference type="Proteomes" id="UP000316360"/>
    </source>
</evidence>
<comment type="caution">
    <text evidence="10">The sequence shown here is derived from an EMBL/GenBank/DDBJ whole genome shotgun (WGS) entry which is preliminary data.</text>
</comment>
<dbReference type="EC" id="2.1.1.137" evidence="4"/>
<dbReference type="InterPro" id="IPR029063">
    <property type="entry name" value="SAM-dependent_MTases_sf"/>
</dbReference>
<dbReference type="GO" id="GO:0032259">
    <property type="term" value="P:methylation"/>
    <property type="evidence" value="ECO:0007669"/>
    <property type="project" value="UniProtKB-KW"/>
</dbReference>
<protein>
    <recommendedName>
        <fullName evidence="5">Arsenite methyltransferase</fullName>
        <ecNumber evidence="4">2.1.1.137</ecNumber>
    </recommendedName>
</protein>
<dbReference type="AlphaFoldDB" id="A0A523RPQ8"/>
<dbReference type="PANTHER" id="PTHR43675:SF8">
    <property type="entry name" value="ARSENITE METHYLTRANSFERASE"/>
    <property type="match status" value="1"/>
</dbReference>
<keyword evidence="1 10" id="KW-0808">Transferase</keyword>
<dbReference type="InterPro" id="IPR025714">
    <property type="entry name" value="Methyltranfer_dom"/>
</dbReference>
<evidence type="ECO:0000256" key="5">
    <source>
        <dbReference type="ARBA" id="ARBA00034545"/>
    </source>
</evidence>
<evidence type="ECO:0000256" key="1">
    <source>
        <dbReference type="ARBA" id="ARBA00022679"/>
    </source>
</evidence>
<evidence type="ECO:0000256" key="8">
    <source>
        <dbReference type="ARBA" id="ARBA00048428"/>
    </source>
</evidence>